<sequence length="105" mass="12235">MQKIYGTHVQSPLFGRPLTNEEKLKKYETSMKRGTVNDMKQTIIDQSTDYDEDGNPILSKSQKNALKGVSLYGDIYKPVVESYREQVPMRNTRIAEMQDEEEEDW</sequence>
<dbReference type="AlphaFoldDB" id="A0A078A5Q5"/>
<organism evidence="1 2">
    <name type="scientific">Stylonychia lemnae</name>
    <name type="common">Ciliate</name>
    <dbReference type="NCBI Taxonomy" id="5949"/>
    <lineage>
        <taxon>Eukaryota</taxon>
        <taxon>Sar</taxon>
        <taxon>Alveolata</taxon>
        <taxon>Ciliophora</taxon>
        <taxon>Intramacronucleata</taxon>
        <taxon>Spirotrichea</taxon>
        <taxon>Stichotrichia</taxon>
        <taxon>Sporadotrichida</taxon>
        <taxon>Oxytrichidae</taxon>
        <taxon>Stylonychinae</taxon>
        <taxon>Stylonychia</taxon>
    </lineage>
</organism>
<accession>A0A078A5Q5</accession>
<dbReference type="EMBL" id="CCKQ01005966">
    <property type="protein sequence ID" value="CDW77241.1"/>
    <property type="molecule type" value="Genomic_DNA"/>
</dbReference>
<gene>
    <name evidence="1" type="primary">Contig4282.g4589</name>
    <name evidence="1" type="ORF">STYLEM_6201</name>
</gene>
<evidence type="ECO:0000313" key="1">
    <source>
        <dbReference type="EMBL" id="CDW77241.1"/>
    </source>
</evidence>
<dbReference type="InParanoid" id="A0A078A5Q5"/>
<keyword evidence="2" id="KW-1185">Reference proteome</keyword>
<reference evidence="1 2" key="1">
    <citation type="submission" date="2014-06" db="EMBL/GenBank/DDBJ databases">
        <authorList>
            <person name="Swart Estienne"/>
        </authorList>
    </citation>
    <scope>NUCLEOTIDE SEQUENCE [LARGE SCALE GENOMIC DNA]</scope>
    <source>
        <strain evidence="1 2">130c</strain>
    </source>
</reference>
<name>A0A078A5Q5_STYLE</name>
<evidence type="ECO:0000313" key="2">
    <source>
        <dbReference type="Proteomes" id="UP000039865"/>
    </source>
</evidence>
<proteinExistence type="predicted"/>
<protein>
    <submittedName>
        <fullName evidence="1">Uncharacterized protein</fullName>
    </submittedName>
</protein>
<dbReference type="Proteomes" id="UP000039865">
    <property type="component" value="Unassembled WGS sequence"/>
</dbReference>